<sequence>MNLLLSLSAMHSLYREDGKWYHHLKGFPGILFDKNGYIKFETKNDYEKHPALQHTQDLHVLNKGISEINGYVSFSDKQKSLLLTLK</sequence>
<evidence type="ECO:0000313" key="1">
    <source>
        <dbReference type="EMBL" id="MBE9667775.1"/>
    </source>
</evidence>
<dbReference type="RefSeq" id="WP_194107218.1">
    <property type="nucleotide sequence ID" value="NZ_JADFFM010000002.1"/>
</dbReference>
<keyword evidence="2" id="KW-1185">Reference proteome</keyword>
<dbReference type="EMBL" id="JADFFM010000002">
    <property type="protein sequence ID" value="MBE9667775.1"/>
    <property type="molecule type" value="Genomic_DNA"/>
</dbReference>
<name>A0ABR9XKK5_9SPHI</name>
<organism evidence="1 2">
    <name type="scientific">Mucilaginibacter boryungensis</name>
    <dbReference type="NCBI Taxonomy" id="768480"/>
    <lineage>
        <taxon>Bacteria</taxon>
        <taxon>Pseudomonadati</taxon>
        <taxon>Bacteroidota</taxon>
        <taxon>Sphingobacteriia</taxon>
        <taxon>Sphingobacteriales</taxon>
        <taxon>Sphingobacteriaceae</taxon>
        <taxon>Mucilaginibacter</taxon>
    </lineage>
</organism>
<accession>A0ABR9XKK5</accession>
<comment type="caution">
    <text evidence="1">The sequence shown here is derived from an EMBL/GenBank/DDBJ whole genome shotgun (WGS) entry which is preliminary data.</text>
</comment>
<dbReference type="Proteomes" id="UP000632774">
    <property type="component" value="Unassembled WGS sequence"/>
</dbReference>
<gene>
    <name evidence="1" type="ORF">IRJ18_15480</name>
</gene>
<protein>
    <submittedName>
        <fullName evidence="1">Uncharacterized protein</fullName>
    </submittedName>
</protein>
<reference evidence="1 2" key="1">
    <citation type="submission" date="2020-10" db="EMBL/GenBank/DDBJ databases">
        <title>Mucilaginibacter mali sp. nov., isolated from rhizosphere soil of apple orchard.</title>
        <authorList>
            <person name="Lee J.-S."/>
            <person name="Kim H.S."/>
            <person name="Kim J.-S."/>
        </authorList>
    </citation>
    <scope>NUCLEOTIDE SEQUENCE [LARGE SCALE GENOMIC DNA]</scope>
    <source>
        <strain evidence="1 2">KCTC 23157</strain>
    </source>
</reference>
<evidence type="ECO:0000313" key="2">
    <source>
        <dbReference type="Proteomes" id="UP000632774"/>
    </source>
</evidence>
<proteinExistence type="predicted"/>